<keyword evidence="3" id="KW-1185">Reference proteome</keyword>
<proteinExistence type="inferred from homology"/>
<dbReference type="SUPFAM" id="SSF51735">
    <property type="entry name" value="NAD(P)-binding Rossmann-fold domains"/>
    <property type="match status" value="1"/>
</dbReference>
<name>A0AAE1IU46_9FABA</name>
<dbReference type="PANTHER" id="PTHR42820">
    <property type="entry name" value="SHORT-CHAIN DEHYDROGENASE REDUCTASE"/>
    <property type="match status" value="1"/>
</dbReference>
<dbReference type="EMBL" id="JAWXYG010000012">
    <property type="protein sequence ID" value="KAK4257163.1"/>
    <property type="molecule type" value="Genomic_DNA"/>
</dbReference>
<dbReference type="InterPro" id="IPR036291">
    <property type="entry name" value="NAD(P)-bd_dom_sf"/>
</dbReference>
<dbReference type="AlphaFoldDB" id="A0AAE1IU46"/>
<reference evidence="2" key="1">
    <citation type="submission" date="2023-10" db="EMBL/GenBank/DDBJ databases">
        <title>Chromosome-level genome of the transformable northern wattle, Acacia crassicarpa.</title>
        <authorList>
            <person name="Massaro I."/>
            <person name="Sinha N.R."/>
            <person name="Poethig S."/>
            <person name="Leichty A.R."/>
        </authorList>
    </citation>
    <scope>NUCLEOTIDE SEQUENCE</scope>
    <source>
        <strain evidence="2">Acra3RX</strain>
        <tissue evidence="2">Leaf</tissue>
    </source>
</reference>
<evidence type="ECO:0000313" key="2">
    <source>
        <dbReference type="EMBL" id="KAK4257163.1"/>
    </source>
</evidence>
<organism evidence="2 3">
    <name type="scientific">Acacia crassicarpa</name>
    <name type="common">northern wattle</name>
    <dbReference type="NCBI Taxonomy" id="499986"/>
    <lineage>
        <taxon>Eukaryota</taxon>
        <taxon>Viridiplantae</taxon>
        <taxon>Streptophyta</taxon>
        <taxon>Embryophyta</taxon>
        <taxon>Tracheophyta</taxon>
        <taxon>Spermatophyta</taxon>
        <taxon>Magnoliopsida</taxon>
        <taxon>eudicotyledons</taxon>
        <taxon>Gunneridae</taxon>
        <taxon>Pentapetalae</taxon>
        <taxon>rosids</taxon>
        <taxon>fabids</taxon>
        <taxon>Fabales</taxon>
        <taxon>Fabaceae</taxon>
        <taxon>Caesalpinioideae</taxon>
        <taxon>mimosoid clade</taxon>
        <taxon>Acacieae</taxon>
        <taxon>Acacia</taxon>
    </lineage>
</organism>
<dbReference type="Gene3D" id="3.40.50.720">
    <property type="entry name" value="NAD(P)-binding Rossmann-like Domain"/>
    <property type="match status" value="1"/>
</dbReference>
<evidence type="ECO:0000313" key="3">
    <source>
        <dbReference type="Proteomes" id="UP001293593"/>
    </source>
</evidence>
<evidence type="ECO:0000256" key="1">
    <source>
        <dbReference type="ARBA" id="ARBA00006484"/>
    </source>
</evidence>
<dbReference type="Proteomes" id="UP001293593">
    <property type="component" value="Unassembled WGS sequence"/>
</dbReference>
<gene>
    <name evidence="2" type="ORF">QN277_006786</name>
</gene>
<protein>
    <submittedName>
        <fullName evidence="2">Uncharacterized protein</fullName>
    </submittedName>
</protein>
<dbReference type="PROSITE" id="PS00061">
    <property type="entry name" value="ADH_SHORT"/>
    <property type="match status" value="1"/>
</dbReference>
<comment type="similarity">
    <text evidence="1">Belongs to the short-chain dehydrogenases/reductases (SDR) family.</text>
</comment>
<sequence>MDVSESNLNLSPNKLTGKVAIVTGGASGIGEATARLFADHGARMVVIADIQDDLGNQVAASIGTDRCSYFHCDVADENQVKRLVESTVNIYGHLDVMFSNAGIVSPSDQTILDLNVSEMDTLFAVNVRGMAACVKHAARVMVEKRVRGSIVCTASVVGSVGCTRATDYCMSKHAVVGLMRAASVQLAARGIRVNSVSPNGMVSPLARKKRGMSDEDLRERFRKFARLEGVDLTPKHVADAVLFLASSDSEFITGHDLKVDGSLTQL</sequence>
<dbReference type="InterPro" id="IPR020904">
    <property type="entry name" value="Sc_DH/Rdtase_CS"/>
</dbReference>
<comment type="caution">
    <text evidence="2">The sequence shown here is derived from an EMBL/GenBank/DDBJ whole genome shotgun (WGS) entry which is preliminary data.</text>
</comment>
<dbReference type="InterPro" id="IPR002347">
    <property type="entry name" value="SDR_fam"/>
</dbReference>
<accession>A0AAE1IU46</accession>
<dbReference type="Pfam" id="PF13561">
    <property type="entry name" value="adh_short_C2"/>
    <property type="match status" value="1"/>
</dbReference>
<dbReference type="PANTHER" id="PTHR42820:SF17">
    <property type="entry name" value="OXIDOREDUCTASE-RELATED"/>
    <property type="match status" value="1"/>
</dbReference>
<dbReference type="PRINTS" id="PR00080">
    <property type="entry name" value="SDRFAMILY"/>
</dbReference>
<dbReference type="PRINTS" id="PR00081">
    <property type="entry name" value="GDHRDH"/>
</dbReference>
<dbReference type="FunFam" id="3.40.50.720:FF:000084">
    <property type="entry name" value="Short-chain dehydrogenase reductase"/>
    <property type="match status" value="1"/>
</dbReference>